<keyword evidence="3" id="KW-1185">Reference proteome</keyword>
<organism evidence="2 3">
    <name type="scientific">Dialister hominis</name>
    <dbReference type="NCBI Taxonomy" id="2582419"/>
    <lineage>
        <taxon>Bacteria</taxon>
        <taxon>Bacillati</taxon>
        <taxon>Bacillota</taxon>
        <taxon>Negativicutes</taxon>
        <taxon>Veillonellales</taxon>
        <taxon>Veillonellaceae</taxon>
        <taxon>Dialister</taxon>
    </lineage>
</organism>
<dbReference type="Proteomes" id="UP000320585">
    <property type="component" value="Chromosome"/>
</dbReference>
<feature type="region of interest" description="Disordered" evidence="1">
    <location>
        <begin position="69"/>
        <end position="90"/>
    </location>
</feature>
<evidence type="ECO:0008006" key="4">
    <source>
        <dbReference type="Google" id="ProtNLM"/>
    </source>
</evidence>
<dbReference type="AlphaFoldDB" id="A0A8D4UUJ9"/>
<feature type="compositionally biased region" description="Acidic residues" evidence="1">
    <location>
        <begin position="72"/>
        <end position="83"/>
    </location>
</feature>
<accession>A0A8D4UUJ9</accession>
<gene>
    <name evidence="2" type="ORF">Dia5BBH33_11990</name>
</gene>
<proteinExistence type="predicted"/>
<evidence type="ECO:0000313" key="2">
    <source>
        <dbReference type="EMBL" id="BBK25264.1"/>
    </source>
</evidence>
<sequence length="285" mass="32131">MTLLGDNAVMSQLMMRIFSKLYYTPDYTDNAKNIAEALYMEYRALNAGVGWAGNKIKSLYEEGKLAKNSEADGAEETGSEDAAGEGALKADAAPKKRAPWEYVFDGSESEDGTYFWILKPEAVRAYRELVEADIWGGEAIRRFLDEDVSAAGVEGNLFSKPSETTVGRIRRYLDEEHTFHRKSFGEHPRCTVCGAERLSLLRAVPYGDDDFNHKGLVFCPTHGSLFAAHLITFNDRGELLISDRLTDKEKSLFNLTEGMQAVNPFSRRRMAVHRRIFNQEGRKHK</sequence>
<evidence type="ECO:0000313" key="3">
    <source>
        <dbReference type="Proteomes" id="UP000320585"/>
    </source>
</evidence>
<dbReference type="EMBL" id="AP019697">
    <property type="protein sequence ID" value="BBK25264.1"/>
    <property type="molecule type" value="Genomic_DNA"/>
</dbReference>
<name>A0A8D4UUJ9_9FIRM</name>
<dbReference type="KEGG" id="dho:Dia5BBH33_11990"/>
<evidence type="ECO:0000256" key="1">
    <source>
        <dbReference type="SAM" id="MobiDB-lite"/>
    </source>
</evidence>
<reference evidence="3" key="1">
    <citation type="submission" date="2019-05" db="EMBL/GenBank/DDBJ databases">
        <title>Complete genome sequencing of Dialister sp. strain 5BBH33.</title>
        <authorList>
            <person name="Sakamoto M."/>
            <person name="Murakami T."/>
            <person name="Mori H."/>
        </authorList>
    </citation>
    <scope>NUCLEOTIDE SEQUENCE [LARGE SCALE GENOMIC DNA]</scope>
    <source>
        <strain evidence="3">5BBH33</strain>
    </source>
</reference>
<protein>
    <recommendedName>
        <fullName evidence="4">Type II restriction endonuclease</fullName>
    </recommendedName>
</protein>